<dbReference type="Pfam" id="PF04570">
    <property type="entry name" value="zf-FLZ"/>
    <property type="match status" value="1"/>
</dbReference>
<dbReference type="AlphaFoldDB" id="A0A0K9NLK5"/>
<feature type="domain" description="FLZ-type" evidence="4">
    <location>
        <begin position="63"/>
        <end position="106"/>
    </location>
</feature>
<proteinExistence type="inferred from homology"/>
<dbReference type="PANTHER" id="PTHR47208:SF5">
    <property type="entry name" value="FCS-LIKE ZINC FINGER 12-RELATED"/>
    <property type="match status" value="1"/>
</dbReference>
<dbReference type="GO" id="GO:0046872">
    <property type="term" value="F:metal ion binding"/>
    <property type="evidence" value="ECO:0007669"/>
    <property type="project" value="UniProtKB-KW"/>
</dbReference>
<dbReference type="EMBL" id="LFYR01002038">
    <property type="protein sequence ID" value="KMZ57644.1"/>
    <property type="molecule type" value="Genomic_DNA"/>
</dbReference>
<dbReference type="PROSITE" id="PS51795">
    <property type="entry name" value="ZF_FLZ"/>
    <property type="match status" value="1"/>
</dbReference>
<organism evidence="5 6">
    <name type="scientific">Zostera marina</name>
    <name type="common">Eelgrass</name>
    <dbReference type="NCBI Taxonomy" id="29655"/>
    <lineage>
        <taxon>Eukaryota</taxon>
        <taxon>Viridiplantae</taxon>
        <taxon>Streptophyta</taxon>
        <taxon>Embryophyta</taxon>
        <taxon>Tracheophyta</taxon>
        <taxon>Spermatophyta</taxon>
        <taxon>Magnoliopsida</taxon>
        <taxon>Liliopsida</taxon>
        <taxon>Zosteraceae</taxon>
        <taxon>Zostera</taxon>
    </lineage>
</organism>
<feature type="zinc finger region" description="FLZ-type" evidence="3">
    <location>
        <begin position="63"/>
        <end position="106"/>
    </location>
</feature>
<sequence>MSREKGQLWARRCWKSQEQNNGGLKIALVKSSCIDTTTCIHRSSPITPTTPFSYNISEFQTAFFLRSCNMCDKKLDGEDIYIYRGEKAFCSMECRSWQILADEYREDRHGSNSLI</sequence>
<evidence type="ECO:0000256" key="3">
    <source>
        <dbReference type="PROSITE-ProRule" id="PRU01131"/>
    </source>
</evidence>
<evidence type="ECO:0000256" key="2">
    <source>
        <dbReference type="ARBA" id="ARBA00022723"/>
    </source>
</evidence>
<protein>
    <recommendedName>
        <fullName evidence="4">FLZ-type domain-containing protein</fullName>
    </recommendedName>
</protein>
<evidence type="ECO:0000313" key="6">
    <source>
        <dbReference type="Proteomes" id="UP000036987"/>
    </source>
</evidence>
<accession>A0A0K9NLK5</accession>
<name>A0A0K9NLK5_ZOSMR</name>
<evidence type="ECO:0000256" key="1">
    <source>
        <dbReference type="ARBA" id="ARBA00009374"/>
    </source>
</evidence>
<dbReference type="OrthoDB" id="1932717at2759"/>
<evidence type="ECO:0000313" key="5">
    <source>
        <dbReference type="EMBL" id="KMZ57644.1"/>
    </source>
</evidence>
<reference evidence="6" key="1">
    <citation type="journal article" date="2016" name="Nature">
        <title>The genome of the seagrass Zostera marina reveals angiosperm adaptation to the sea.</title>
        <authorList>
            <person name="Olsen J.L."/>
            <person name="Rouze P."/>
            <person name="Verhelst B."/>
            <person name="Lin Y.-C."/>
            <person name="Bayer T."/>
            <person name="Collen J."/>
            <person name="Dattolo E."/>
            <person name="De Paoli E."/>
            <person name="Dittami S."/>
            <person name="Maumus F."/>
            <person name="Michel G."/>
            <person name="Kersting A."/>
            <person name="Lauritano C."/>
            <person name="Lohaus R."/>
            <person name="Toepel M."/>
            <person name="Tonon T."/>
            <person name="Vanneste K."/>
            <person name="Amirebrahimi M."/>
            <person name="Brakel J."/>
            <person name="Bostroem C."/>
            <person name="Chovatia M."/>
            <person name="Grimwood J."/>
            <person name="Jenkins J.W."/>
            <person name="Jueterbock A."/>
            <person name="Mraz A."/>
            <person name="Stam W.T."/>
            <person name="Tice H."/>
            <person name="Bornberg-Bauer E."/>
            <person name="Green P.J."/>
            <person name="Pearson G.A."/>
            <person name="Procaccini G."/>
            <person name="Duarte C.M."/>
            <person name="Schmutz J."/>
            <person name="Reusch T.B.H."/>
            <person name="Van de Peer Y."/>
        </authorList>
    </citation>
    <scope>NUCLEOTIDE SEQUENCE [LARGE SCALE GENOMIC DNA]</scope>
    <source>
        <strain evidence="6">cv. Finnish</strain>
    </source>
</reference>
<keyword evidence="2" id="KW-0479">Metal-binding</keyword>
<dbReference type="InterPro" id="IPR044604">
    <property type="entry name" value="FLZ12/13/14"/>
</dbReference>
<gene>
    <name evidence="5" type="ORF">ZOSMA_83G00170</name>
</gene>
<keyword evidence="6" id="KW-1185">Reference proteome</keyword>
<evidence type="ECO:0000259" key="4">
    <source>
        <dbReference type="PROSITE" id="PS51795"/>
    </source>
</evidence>
<dbReference type="Proteomes" id="UP000036987">
    <property type="component" value="Unassembled WGS sequence"/>
</dbReference>
<comment type="caution">
    <text evidence="5">The sequence shown here is derived from an EMBL/GenBank/DDBJ whole genome shotgun (WGS) entry which is preliminary data.</text>
</comment>
<dbReference type="PANTHER" id="PTHR47208">
    <property type="entry name" value="OS02G0174800 PROTEIN"/>
    <property type="match status" value="1"/>
</dbReference>
<comment type="similarity">
    <text evidence="1">Belongs to the FLZ family.</text>
</comment>
<dbReference type="InterPro" id="IPR007650">
    <property type="entry name" value="Zf-FLZ_dom"/>
</dbReference>